<dbReference type="Proteomes" id="UP000663297">
    <property type="component" value="Chromosome 2"/>
</dbReference>
<keyword evidence="4" id="KW-1185">Reference proteome</keyword>
<dbReference type="EMBL" id="CP064748">
    <property type="protein sequence ID" value="QPC61142.1"/>
    <property type="molecule type" value="Genomic_DNA"/>
</dbReference>
<gene>
    <name evidence="2" type="ORF">FCULG_00000507</name>
    <name evidence="3" type="ORF">HYE67_003373</name>
</gene>
<protein>
    <recommendedName>
        <fullName evidence="5">Hydroxyproline-rich glycoprotein</fullName>
    </recommendedName>
</protein>
<organism evidence="2 4">
    <name type="scientific">Fusarium culmorum</name>
    <dbReference type="NCBI Taxonomy" id="5516"/>
    <lineage>
        <taxon>Eukaryota</taxon>
        <taxon>Fungi</taxon>
        <taxon>Dikarya</taxon>
        <taxon>Ascomycota</taxon>
        <taxon>Pezizomycotina</taxon>
        <taxon>Sordariomycetes</taxon>
        <taxon>Hypocreomycetidae</taxon>
        <taxon>Hypocreales</taxon>
        <taxon>Nectriaceae</taxon>
        <taxon>Fusarium</taxon>
    </lineage>
</organism>
<evidence type="ECO:0000313" key="4">
    <source>
        <dbReference type="Proteomes" id="UP000241587"/>
    </source>
</evidence>
<dbReference type="Proteomes" id="UP000241587">
    <property type="component" value="Unassembled WGS sequence"/>
</dbReference>
<feature type="compositionally biased region" description="Low complexity" evidence="1">
    <location>
        <begin position="1"/>
        <end position="12"/>
    </location>
</feature>
<feature type="region of interest" description="Disordered" evidence="1">
    <location>
        <begin position="1"/>
        <end position="25"/>
    </location>
</feature>
<dbReference type="OMA" id="ACDAFHL"/>
<dbReference type="EMBL" id="PVEM01000012">
    <property type="protein sequence ID" value="PTD04347.1"/>
    <property type="molecule type" value="Genomic_DNA"/>
</dbReference>
<evidence type="ECO:0000256" key="1">
    <source>
        <dbReference type="SAM" id="MobiDB-lite"/>
    </source>
</evidence>
<name>A0A2T4GLF0_FUSCU</name>
<sequence>MGESGTAASAEADGSEASKKDLPPVVEIDPAGDIILDVTFETSASTLNKTRKAELAASRKAGTQPPDRSTLKSKVRVGYRVNLAALKKHSKYFSNLLSNSQFREAKLISDIHEKLAQLKINAKEADVQDLPWIPITDDDDATKAAGRENAMEDLLNIIHQQPTKTSRGTMPYITTLAIVADRFDCVAAVARVLNTDLKFRWPLTSNKPLRSEDGRATETEQVLRQKILVAWLLGQPMRLQQATREIIMRGSSLWSEFHDQDTTMTAAWWNLPDGLEDADYNAEELRHRRECILNTVSSVQRHFLALFSSRERQCKLGYDSSAACDSYQLGQMLKFFVNKNLLFLVDYSPASLNMVPDTAMIEIEELLSTLQQCPSYQVDKHHTNCGLRTRLEPILIYMRSMLSANVISIPYADWKKRPTDISWLAQKEHEADDRDSAPKKFQFTRAIANDQRLRYEGALYVDKMAKAMFLADEWDWTPET</sequence>
<evidence type="ECO:0000313" key="2">
    <source>
        <dbReference type="EMBL" id="PTD04347.1"/>
    </source>
</evidence>
<dbReference type="OrthoDB" id="5398371at2759"/>
<dbReference type="AlphaFoldDB" id="A0A2T4GLF0"/>
<accession>A0A2T4GLF0</accession>
<evidence type="ECO:0000313" key="3">
    <source>
        <dbReference type="EMBL" id="QPC61142.1"/>
    </source>
</evidence>
<reference evidence="2 4" key="1">
    <citation type="submission" date="2018-02" db="EMBL/GenBank/DDBJ databases">
        <title>Fusarium culmorum secondary metabolites in fungal-bacterial-plant interactions.</title>
        <authorList>
            <person name="Schmidt R."/>
        </authorList>
    </citation>
    <scope>NUCLEOTIDE SEQUENCE [LARGE SCALE GENOMIC DNA]</scope>
    <source>
        <strain evidence="2 4">PV</strain>
    </source>
</reference>
<proteinExistence type="predicted"/>
<evidence type="ECO:0008006" key="5">
    <source>
        <dbReference type="Google" id="ProtNLM"/>
    </source>
</evidence>
<reference evidence="3" key="2">
    <citation type="submission" date="2020-11" db="EMBL/GenBank/DDBJ databases">
        <title>The chromosome-scale genome resource for two endophytic Fusarium species: F. culmorum and F. pseudograminearum.</title>
        <authorList>
            <person name="Yuan Z."/>
        </authorList>
    </citation>
    <scope>NUCLEOTIDE SEQUENCE</scope>
    <source>
        <strain evidence="3">Class2-1B</strain>
    </source>
</reference>